<keyword evidence="1" id="KW-1133">Transmembrane helix</keyword>
<organism evidence="2 3">
    <name type="scientific">Kordia periserrulae</name>
    <dbReference type="NCBI Taxonomy" id="701523"/>
    <lineage>
        <taxon>Bacteria</taxon>
        <taxon>Pseudomonadati</taxon>
        <taxon>Bacteroidota</taxon>
        <taxon>Flavobacteriia</taxon>
        <taxon>Flavobacteriales</taxon>
        <taxon>Flavobacteriaceae</taxon>
        <taxon>Kordia</taxon>
    </lineage>
</organism>
<proteinExistence type="predicted"/>
<dbReference type="Proteomes" id="UP000244090">
    <property type="component" value="Unassembled WGS sequence"/>
</dbReference>
<dbReference type="EMBL" id="QBKT01000006">
    <property type="protein sequence ID" value="PTX60414.1"/>
    <property type="molecule type" value="Genomic_DNA"/>
</dbReference>
<feature type="transmembrane region" description="Helical" evidence="1">
    <location>
        <begin position="262"/>
        <end position="280"/>
    </location>
</feature>
<keyword evidence="3" id="KW-1185">Reference proteome</keyword>
<feature type="transmembrane region" description="Helical" evidence="1">
    <location>
        <begin position="74"/>
        <end position="105"/>
    </location>
</feature>
<feature type="transmembrane region" description="Helical" evidence="1">
    <location>
        <begin position="287"/>
        <end position="306"/>
    </location>
</feature>
<name>A0A2T6BWF1_9FLAO</name>
<feature type="transmembrane region" description="Helical" evidence="1">
    <location>
        <begin position="125"/>
        <end position="153"/>
    </location>
</feature>
<keyword evidence="1" id="KW-0812">Transmembrane</keyword>
<gene>
    <name evidence="2" type="ORF">C8N46_10658</name>
</gene>
<feature type="transmembrane region" description="Helical" evidence="1">
    <location>
        <begin position="207"/>
        <end position="226"/>
    </location>
</feature>
<keyword evidence="1" id="KW-0472">Membrane</keyword>
<sequence length="309" mass="35697">MITSVFGKSKPINFILCAVLLLVYFVIYLFSGYKAVGLEFLTAELPVVLLLLFSLFMVNFVVKKNDLTEQNDYALFVFTLVIGFFPSIFQHINIVLMQLLILFALRRIISLGSLRSVKQKLFDASFFIGLAVLFDAWMVLYMAIVYLGILLYVSSDYKNWLVPFIGFGVVVMLYSIYVYLTKQALPTNSLLEFDVQINYSTTNYRRIALHFVIAFLFSIIFVLFLLKYKSYSSQKKLSFLIIKMLFFIGTFYVLLAKNSIQNSEFLFAFPLAVFMANLLENIENKRIANSILFILMIVSFLFNIYLKEA</sequence>
<evidence type="ECO:0000313" key="3">
    <source>
        <dbReference type="Proteomes" id="UP000244090"/>
    </source>
</evidence>
<feature type="transmembrane region" description="Helical" evidence="1">
    <location>
        <begin position="238"/>
        <end position="256"/>
    </location>
</feature>
<evidence type="ECO:0000313" key="2">
    <source>
        <dbReference type="EMBL" id="PTX60414.1"/>
    </source>
</evidence>
<comment type="caution">
    <text evidence="2">The sequence shown here is derived from an EMBL/GenBank/DDBJ whole genome shotgun (WGS) entry which is preliminary data.</text>
</comment>
<reference evidence="2 3" key="1">
    <citation type="submission" date="2018-04" db="EMBL/GenBank/DDBJ databases">
        <title>Genomic Encyclopedia of Archaeal and Bacterial Type Strains, Phase II (KMG-II): from individual species to whole genera.</title>
        <authorList>
            <person name="Goeker M."/>
        </authorList>
    </citation>
    <scope>NUCLEOTIDE SEQUENCE [LARGE SCALE GENOMIC DNA]</scope>
    <source>
        <strain evidence="2 3">DSM 25731</strain>
    </source>
</reference>
<accession>A0A2T6BWF1</accession>
<evidence type="ECO:0000256" key="1">
    <source>
        <dbReference type="SAM" id="Phobius"/>
    </source>
</evidence>
<feature type="transmembrane region" description="Helical" evidence="1">
    <location>
        <begin position="160"/>
        <end position="180"/>
    </location>
</feature>
<dbReference type="AlphaFoldDB" id="A0A2T6BWF1"/>
<dbReference type="RefSeq" id="WP_108115360.1">
    <property type="nucleotide sequence ID" value="NZ_QBKT01000006.1"/>
</dbReference>
<feature type="transmembrane region" description="Helical" evidence="1">
    <location>
        <begin position="43"/>
        <end position="62"/>
    </location>
</feature>
<dbReference type="OrthoDB" id="1439867at2"/>
<feature type="transmembrane region" description="Helical" evidence="1">
    <location>
        <begin position="12"/>
        <end position="31"/>
    </location>
</feature>
<protein>
    <submittedName>
        <fullName evidence="2">Uncharacterized protein</fullName>
    </submittedName>
</protein>